<dbReference type="SUPFAM" id="SSF53335">
    <property type="entry name" value="S-adenosyl-L-methionine-dependent methyltransferases"/>
    <property type="match status" value="1"/>
</dbReference>
<dbReference type="InterPro" id="IPR012818">
    <property type="entry name" value="CbiE"/>
</dbReference>
<dbReference type="SUPFAM" id="SSF53790">
    <property type="entry name" value="Tetrapyrrole methylase"/>
    <property type="match status" value="1"/>
</dbReference>
<dbReference type="GO" id="GO:0032259">
    <property type="term" value="P:methylation"/>
    <property type="evidence" value="ECO:0007669"/>
    <property type="project" value="UniProtKB-KW"/>
</dbReference>
<proteinExistence type="predicted"/>
<name>A0A1V0RRW3_9RHOB</name>
<keyword evidence="5" id="KW-0949">S-adenosyl-L-methionine</keyword>
<dbReference type="PANTHER" id="PTHR43182:SF1">
    <property type="entry name" value="COBALT-PRECORRIN-7 C(5)-METHYLTRANSFERASE"/>
    <property type="match status" value="1"/>
</dbReference>
<dbReference type="NCBIfam" id="TIGR02469">
    <property type="entry name" value="CbiT"/>
    <property type="match status" value="1"/>
</dbReference>
<dbReference type="Gene3D" id="3.40.50.150">
    <property type="entry name" value="Vaccinia Virus protein VP39"/>
    <property type="match status" value="1"/>
</dbReference>
<gene>
    <name evidence="7" type="primary">cobL</name>
    <name evidence="7" type="ORF">ROSMUCSMR3_03053</name>
</gene>
<evidence type="ECO:0000256" key="1">
    <source>
        <dbReference type="ARBA" id="ARBA00004953"/>
    </source>
</evidence>
<dbReference type="GO" id="GO:0009236">
    <property type="term" value="P:cobalamin biosynthetic process"/>
    <property type="evidence" value="ECO:0007669"/>
    <property type="project" value="UniProtKB-UniPathway"/>
</dbReference>
<dbReference type="InterPro" id="IPR029063">
    <property type="entry name" value="SAM-dependent_MTases_sf"/>
</dbReference>
<dbReference type="CDD" id="cd11644">
    <property type="entry name" value="Precorrin-6Y-MT"/>
    <property type="match status" value="1"/>
</dbReference>
<dbReference type="InterPro" id="IPR014008">
    <property type="entry name" value="Cbl_synth_MTase_CbiT"/>
</dbReference>
<dbReference type="NCBIfam" id="TIGR02467">
    <property type="entry name" value="CbiE"/>
    <property type="match status" value="1"/>
</dbReference>
<dbReference type="UniPathway" id="UPA00148"/>
<dbReference type="Pfam" id="PF00590">
    <property type="entry name" value="TP_methylase"/>
    <property type="match status" value="1"/>
</dbReference>
<dbReference type="PANTHER" id="PTHR43182">
    <property type="entry name" value="COBALT-PRECORRIN-6B C(15)-METHYLTRANSFERASE (DECARBOXYLATING)"/>
    <property type="match status" value="1"/>
</dbReference>
<dbReference type="EC" id="2.1.1.132" evidence="7"/>
<evidence type="ECO:0000313" key="7">
    <source>
        <dbReference type="EMBL" id="ARE84517.1"/>
    </source>
</evidence>
<dbReference type="RefSeq" id="WP_081507834.1">
    <property type="nucleotide sequence ID" value="NZ_CP020474.1"/>
</dbReference>
<dbReference type="InterPro" id="IPR014777">
    <property type="entry name" value="4pyrrole_Mease_sub1"/>
</dbReference>
<dbReference type="InterPro" id="IPR006365">
    <property type="entry name" value="Cbl_synth_CobL"/>
</dbReference>
<evidence type="ECO:0000256" key="2">
    <source>
        <dbReference type="ARBA" id="ARBA00022573"/>
    </source>
</evidence>
<keyword evidence="2" id="KW-0169">Cobalamin biosynthesis</keyword>
<protein>
    <submittedName>
        <fullName evidence="7">Precorrin-6Y C(5,15)-methyltransferase (Decarboxylating)</fullName>
        <ecNumber evidence="7">2.1.1.132</ecNumber>
    </submittedName>
</protein>
<dbReference type="KEGG" id="rmm:ROSMUCSMR3_03053"/>
<dbReference type="AlphaFoldDB" id="A0A1V0RRW3"/>
<dbReference type="PIRSF" id="PIRSF036428">
    <property type="entry name" value="CobL"/>
    <property type="match status" value="1"/>
</dbReference>
<reference evidence="7 8" key="1">
    <citation type="submission" date="2017-03" db="EMBL/GenBank/DDBJ databases">
        <title>Genome Sequence of Roseovarius mucosus strain SMR3 Isolated from a culture of the Diatom Skeletonema marinoi.</title>
        <authorList>
            <person name="Topel M."/>
            <person name="Pinder M."/>
            <person name="Johansson O.N."/>
            <person name="Kourtchenko O."/>
            <person name="Godhe A."/>
            <person name="Clarke A.K."/>
        </authorList>
    </citation>
    <scope>NUCLEOTIDE SEQUENCE [LARGE SCALE GENOMIC DNA]</scope>
    <source>
        <strain evidence="7 8">SMR3</strain>
    </source>
</reference>
<evidence type="ECO:0000256" key="5">
    <source>
        <dbReference type="ARBA" id="ARBA00022691"/>
    </source>
</evidence>
<evidence type="ECO:0000259" key="6">
    <source>
        <dbReference type="Pfam" id="PF00590"/>
    </source>
</evidence>
<organism evidence="7 8">
    <name type="scientific">Roseovarius mucosus</name>
    <dbReference type="NCBI Taxonomy" id="215743"/>
    <lineage>
        <taxon>Bacteria</taxon>
        <taxon>Pseudomonadati</taxon>
        <taxon>Pseudomonadota</taxon>
        <taxon>Alphaproteobacteria</taxon>
        <taxon>Rhodobacterales</taxon>
        <taxon>Roseobacteraceae</taxon>
        <taxon>Roseovarius</taxon>
    </lineage>
</organism>
<evidence type="ECO:0000256" key="3">
    <source>
        <dbReference type="ARBA" id="ARBA00022603"/>
    </source>
</evidence>
<dbReference type="Proteomes" id="UP000192273">
    <property type="component" value="Chromosome"/>
</dbReference>
<dbReference type="GO" id="GO:0008276">
    <property type="term" value="F:protein methyltransferase activity"/>
    <property type="evidence" value="ECO:0007669"/>
    <property type="project" value="InterPro"/>
</dbReference>
<feature type="domain" description="Tetrapyrrole methylase" evidence="6">
    <location>
        <begin position="9"/>
        <end position="192"/>
    </location>
</feature>
<dbReference type="InterPro" id="IPR000878">
    <property type="entry name" value="4pyrrol_Mease"/>
</dbReference>
<keyword evidence="4 7" id="KW-0808">Transferase</keyword>
<dbReference type="GO" id="GO:0046025">
    <property type="term" value="F:precorrin-6Y C5,15-methyltransferase (decarboxylating) activity"/>
    <property type="evidence" value="ECO:0007669"/>
    <property type="project" value="UniProtKB-EC"/>
</dbReference>
<evidence type="ECO:0000256" key="4">
    <source>
        <dbReference type="ARBA" id="ARBA00022679"/>
    </source>
</evidence>
<dbReference type="EMBL" id="CP020474">
    <property type="protein sequence ID" value="ARE84517.1"/>
    <property type="molecule type" value="Genomic_DNA"/>
</dbReference>
<keyword evidence="8" id="KW-1185">Reference proteome</keyword>
<comment type="pathway">
    <text evidence="1">Cofactor biosynthesis; adenosylcobalamin biosynthesis.</text>
</comment>
<evidence type="ECO:0000313" key="8">
    <source>
        <dbReference type="Proteomes" id="UP000192273"/>
    </source>
</evidence>
<sequence length="403" mass="43065">MTTTADPWLHIVGIGEDGMAGLLPATRAILEAAEVIVGGERHHLLSEAVTAERIAWPSPFNALTGLLAGLRGRRVVVLATGDPLWFSVGARIGRSLPPSEIVYHPQLSAFQLAAARMGWSMADLETLTVHGRPVEQMIAFIQPDARLLILTTGAETPAQIAQFLTERGFGQSRMTVLANMGGAEEARFDGLAESWAHVVPPFNTLAVDCVAAPDAALMPRVPGLADDLFQHDGTMTKREVRAATLAKLMPMRGALLWDIGTGCGSVAVEWMRGARYARAIGIEPRADRRAMAAANALALGVPRLELIEGRVPEALDGLEAPDAVFIGGGLTEAVFDAAWAALRPLGRLVCNAVTLESEAVLVALYKRHGGELVKLQISRAEPVGGLTGWRPLMPVTQWSLVKR</sequence>
<keyword evidence="3 7" id="KW-0489">Methyltransferase</keyword>
<dbReference type="InterPro" id="IPR035996">
    <property type="entry name" value="4pyrrol_Methylase_sf"/>
</dbReference>
<dbReference type="Gene3D" id="3.40.1010.10">
    <property type="entry name" value="Cobalt-precorrin-4 Transmethylase, Domain 1"/>
    <property type="match status" value="1"/>
</dbReference>
<accession>A0A1V0RRW3</accession>
<dbReference type="InterPro" id="IPR050714">
    <property type="entry name" value="Cobalamin_biosynth_MTase"/>
</dbReference>
<dbReference type="OrthoDB" id="9787825at2"/>